<dbReference type="GO" id="GO:0009435">
    <property type="term" value="P:NAD+ biosynthetic process"/>
    <property type="evidence" value="ECO:0007669"/>
    <property type="project" value="InterPro"/>
</dbReference>
<evidence type="ECO:0000313" key="2">
    <source>
        <dbReference type="EMBL" id="MRS63997.1"/>
    </source>
</evidence>
<dbReference type="PROSITE" id="PS51318">
    <property type="entry name" value="TAT"/>
    <property type="match status" value="1"/>
</dbReference>
<dbReference type="InterPro" id="IPR006311">
    <property type="entry name" value="TAT_signal"/>
</dbReference>
<dbReference type="GO" id="GO:0008734">
    <property type="term" value="F:L-aspartate oxidase activity"/>
    <property type="evidence" value="ECO:0007669"/>
    <property type="project" value="InterPro"/>
</dbReference>
<feature type="chain" id="PRO_5029520385" evidence="1">
    <location>
        <begin position="30"/>
        <end position="577"/>
    </location>
</feature>
<gene>
    <name evidence="2" type="ORF">GJJ30_22050</name>
</gene>
<dbReference type="OrthoDB" id="615715at2"/>
<evidence type="ECO:0000313" key="3">
    <source>
        <dbReference type="Proteomes" id="UP000441754"/>
    </source>
</evidence>
<dbReference type="Pfam" id="PF12831">
    <property type="entry name" value="FAD_oxidored"/>
    <property type="match status" value="1"/>
</dbReference>
<dbReference type="AlphaFoldDB" id="A0A7K0EQB9"/>
<reference evidence="2 3" key="1">
    <citation type="journal article" date="2018" name="Antonie Van Leeuwenhoek">
        <title>Larkinella terrae sp. nov., isolated from soil on Jeju Island, South Korea.</title>
        <authorList>
            <person name="Ten L.N."/>
            <person name="Jeon J."/>
            <person name="Park S.J."/>
            <person name="Park S."/>
            <person name="Lee S.Y."/>
            <person name="Kim M.K."/>
            <person name="Jung H.Y."/>
        </authorList>
    </citation>
    <scope>NUCLEOTIDE SEQUENCE [LARGE SCALE GENOMIC DNA]</scope>
    <source>
        <strain evidence="2 3">KCTC 52001</strain>
    </source>
</reference>
<protein>
    <submittedName>
        <fullName evidence="2">FAD-dependent oxidoreductase</fullName>
    </submittedName>
</protein>
<dbReference type="Proteomes" id="UP000441754">
    <property type="component" value="Unassembled WGS sequence"/>
</dbReference>
<proteinExistence type="predicted"/>
<dbReference type="InterPro" id="IPR036188">
    <property type="entry name" value="FAD/NAD-bd_sf"/>
</dbReference>
<dbReference type="EMBL" id="WJXZ01000013">
    <property type="protein sequence ID" value="MRS63997.1"/>
    <property type="molecule type" value="Genomic_DNA"/>
</dbReference>
<dbReference type="Gene3D" id="3.50.50.60">
    <property type="entry name" value="FAD/NAD(P)-binding domain"/>
    <property type="match status" value="1"/>
</dbReference>
<comment type="caution">
    <text evidence="2">The sequence shown here is derived from an EMBL/GenBank/DDBJ whole genome shotgun (WGS) entry which is preliminary data.</text>
</comment>
<accession>A0A7K0EQB9</accession>
<name>A0A7K0EQB9_9BACT</name>
<organism evidence="2 3">
    <name type="scientific">Larkinella terrae</name>
    <dbReference type="NCBI Taxonomy" id="2025311"/>
    <lineage>
        <taxon>Bacteria</taxon>
        <taxon>Pseudomonadati</taxon>
        <taxon>Bacteroidota</taxon>
        <taxon>Cytophagia</taxon>
        <taxon>Cytophagales</taxon>
        <taxon>Spirosomataceae</taxon>
        <taxon>Larkinella</taxon>
    </lineage>
</organism>
<feature type="signal peptide" evidence="1">
    <location>
        <begin position="1"/>
        <end position="29"/>
    </location>
</feature>
<evidence type="ECO:0000256" key="1">
    <source>
        <dbReference type="SAM" id="SignalP"/>
    </source>
</evidence>
<keyword evidence="1" id="KW-0732">Signal</keyword>
<dbReference type="SUPFAM" id="SSF51905">
    <property type="entry name" value="FAD/NAD(P)-binding domain"/>
    <property type="match status" value="1"/>
</dbReference>
<keyword evidence="3" id="KW-1185">Reference proteome</keyword>
<sequence>MNRRNFLETAAVGCLSAPLISTFSTSAQAEPRRLAPAQSSNEFSADVVVAGGGLGGCAAALAALRANLRVILTEETDWIGGQIAQQGVPPDEHQWIETHGATQLYRSFRSAVRDYYRRHYPLTDEAKSRKNLNPGDGAVSRLCHEPRVALAVLLDMLVPYLSSQQLILLLEHKVVGADVSGDRVRALKAVSYRSQKQVELTAPYFVDATELGDLLPLTNTEFVTGTESRKETGELHAPEKADPTNQQSFTVCFAMDYVPEINGQKVSHLIEKPKEYDFWKNYIPKLSPAWSGKLLDLSYSNPSTLEPKQLGFHPEGIQTGSMLNLWNYRRLISKANFKPGAYQSDITVVNWPQNDYFLGNLVGVSDKEFKKHVDRAKQLSLSLFYWLQTEAPRPDGGLGWPGLRLRPDIMGTEDGMAKYPYVRESRRIKAVFTVLEEHVGTANRAMITGQKTGNTAADFYDSVGVGYYHIDLHPSSQGNNYIDFASLPFQIPLGALLPKRVENLLPANKNIGTTHLTNGCYRLHPVEWSIGEAVGQLVVFALTKKVIPRAVREQKPLLEEFQNRIRSQGIETHWPKP</sequence>
<dbReference type="PANTHER" id="PTHR42716">
    <property type="entry name" value="L-ASPARTATE OXIDASE"/>
    <property type="match status" value="1"/>
</dbReference>
<dbReference type="PANTHER" id="PTHR42716:SF1">
    <property type="entry name" value="SLL0471 PROTEIN"/>
    <property type="match status" value="1"/>
</dbReference>
<dbReference type="InterPro" id="IPR005288">
    <property type="entry name" value="NadB"/>
</dbReference>